<evidence type="ECO:0000256" key="7">
    <source>
        <dbReference type="SAM" id="SignalP"/>
    </source>
</evidence>
<dbReference type="Pfam" id="PF00082">
    <property type="entry name" value="Peptidase_S8"/>
    <property type="match status" value="1"/>
</dbReference>
<feature type="active site" description="Charge relay system" evidence="6">
    <location>
        <position position="394"/>
    </location>
</feature>
<evidence type="ECO:0000313" key="11">
    <source>
        <dbReference type="Proteomes" id="UP000261082"/>
    </source>
</evidence>
<dbReference type="Proteomes" id="UP000261082">
    <property type="component" value="Unassembled WGS sequence"/>
</dbReference>
<sequence length="539" mass="58958">MKKILLLLLTAFVTQFNYAQEDALVFFADKEGVADALANPLTILTQEAIDRKQMHGTPIDERDVPLNENYKTEINNTAGITVLAKSKWMNAVYVRGSVSSINDLLNLEFVTEVEFADKDMNFKKPSGQTPDKFIVENQQSRVEYNYGNAANQTEMLSVDFLHENDFTGEGMVVAFMDGGFPNVMSNPAFATLRNEGRLLGTYDFVERQENADGTSSHGSNTFSDAAAFLDGEFVGTAPEASYYLYVTEDGDNESPAEEALWVEALERADSLGVDVINTSLGYQDFDDSDYDHRYEDLDGQTTIGARGANHAFDKGMILVTSAGNDGGGFTYVGTPGDSPGMLTIGAVDSNGNLAGFSSIGPTVDGRVKPDVMAQGEFAAIVDRFGNVTFSNGTSFSSPIMAGSVASFWQARPQTPNNEIMQIIRESASMFDNPSDEMGYGIPNFEDAYNALIELSIEDEMLENNFALYPNPVTTEVNISFPKRYTEATFSLYNVLGEQVKKARISSQNNQVDVSYLSAGVYIATIQTGTEKTSFKLIKK</sequence>
<evidence type="ECO:0000313" key="10">
    <source>
        <dbReference type="EMBL" id="RFN57727.1"/>
    </source>
</evidence>
<name>A0A3E1Q6G7_9FLAO</name>
<evidence type="ECO:0000256" key="2">
    <source>
        <dbReference type="ARBA" id="ARBA00022670"/>
    </source>
</evidence>
<dbReference type="InterPro" id="IPR017317">
    <property type="entry name" value="Pept_S8_subtilisin_bacteroid-2"/>
</dbReference>
<evidence type="ECO:0000256" key="1">
    <source>
        <dbReference type="ARBA" id="ARBA00011073"/>
    </source>
</evidence>
<dbReference type="SUPFAM" id="SSF52743">
    <property type="entry name" value="Subtilisin-like"/>
    <property type="match status" value="1"/>
</dbReference>
<dbReference type="PROSITE" id="PS51892">
    <property type="entry name" value="SUBTILASE"/>
    <property type="match status" value="1"/>
</dbReference>
<comment type="similarity">
    <text evidence="1 6">Belongs to the peptidase S8 family.</text>
</comment>
<evidence type="ECO:0000256" key="5">
    <source>
        <dbReference type="ARBA" id="ARBA00022825"/>
    </source>
</evidence>
<feature type="chain" id="PRO_5017774015" evidence="7">
    <location>
        <begin position="20"/>
        <end position="539"/>
    </location>
</feature>
<feature type="domain" description="Secretion system C-terminal sorting" evidence="9">
    <location>
        <begin position="467"/>
        <end position="537"/>
    </location>
</feature>
<comment type="caution">
    <text evidence="10">The sequence shown here is derived from an EMBL/GenBank/DDBJ whole genome shotgun (WGS) entry which is preliminary data.</text>
</comment>
<organism evidence="10 11">
    <name type="scientific">Marixanthomonas ophiurae</name>
    <dbReference type="NCBI Taxonomy" id="387659"/>
    <lineage>
        <taxon>Bacteria</taxon>
        <taxon>Pseudomonadati</taxon>
        <taxon>Bacteroidota</taxon>
        <taxon>Flavobacteriia</taxon>
        <taxon>Flavobacteriales</taxon>
        <taxon>Flavobacteriaceae</taxon>
        <taxon>Marixanthomonas</taxon>
    </lineage>
</organism>
<proteinExistence type="inferred from homology"/>
<dbReference type="PANTHER" id="PTHR43806">
    <property type="entry name" value="PEPTIDASE S8"/>
    <property type="match status" value="1"/>
</dbReference>
<keyword evidence="3 7" id="KW-0732">Signal</keyword>
<evidence type="ECO:0000256" key="6">
    <source>
        <dbReference type="PROSITE-ProRule" id="PRU01240"/>
    </source>
</evidence>
<dbReference type="GO" id="GO:0006508">
    <property type="term" value="P:proteolysis"/>
    <property type="evidence" value="ECO:0007669"/>
    <property type="project" value="UniProtKB-KW"/>
</dbReference>
<dbReference type="Pfam" id="PF18962">
    <property type="entry name" value="Por_Secre_tail"/>
    <property type="match status" value="1"/>
</dbReference>
<feature type="domain" description="Peptidase S8/S53" evidence="8">
    <location>
        <begin position="169"/>
        <end position="440"/>
    </location>
</feature>
<keyword evidence="4 6" id="KW-0378">Hydrolase</keyword>
<accession>A0A3E1Q6G7</accession>
<dbReference type="PROSITE" id="PS00138">
    <property type="entry name" value="SUBTILASE_SER"/>
    <property type="match status" value="1"/>
</dbReference>
<dbReference type="InterPro" id="IPR023828">
    <property type="entry name" value="Peptidase_S8_Ser-AS"/>
</dbReference>
<dbReference type="InterPro" id="IPR000209">
    <property type="entry name" value="Peptidase_S8/S53_dom"/>
</dbReference>
<dbReference type="InterPro" id="IPR050131">
    <property type="entry name" value="Peptidase_S8_subtilisin-like"/>
</dbReference>
<gene>
    <name evidence="10" type="ORF">DZ858_10785</name>
</gene>
<reference evidence="10 11" key="1">
    <citation type="journal article" date="2007" name="Int. J. Syst. Evol. Microbiol.">
        <title>Marixanthomonas ophiurae gen. nov., sp. nov., a marine bacterium of the family Flavobacteriaceae isolated from a deep-sea brittle star.</title>
        <authorList>
            <person name="Romanenko L.A."/>
            <person name="Uchino M."/>
            <person name="Frolova G.M."/>
            <person name="Mikhailov V.V."/>
        </authorList>
    </citation>
    <scope>NUCLEOTIDE SEQUENCE [LARGE SCALE GENOMIC DNA]</scope>
    <source>
        <strain evidence="10 11">KMM 3046</strain>
    </source>
</reference>
<feature type="active site" description="Charge relay system" evidence="6">
    <location>
        <position position="217"/>
    </location>
</feature>
<dbReference type="InterPro" id="IPR026444">
    <property type="entry name" value="Secre_tail"/>
</dbReference>
<dbReference type="OrthoDB" id="1407599at2"/>
<evidence type="ECO:0000259" key="8">
    <source>
        <dbReference type="Pfam" id="PF00082"/>
    </source>
</evidence>
<dbReference type="Gene3D" id="3.40.50.200">
    <property type="entry name" value="Peptidase S8/S53 domain"/>
    <property type="match status" value="1"/>
</dbReference>
<evidence type="ECO:0000259" key="9">
    <source>
        <dbReference type="Pfam" id="PF18962"/>
    </source>
</evidence>
<dbReference type="InterPro" id="IPR036852">
    <property type="entry name" value="Peptidase_S8/S53_dom_sf"/>
</dbReference>
<feature type="active site" description="Charge relay system" evidence="6">
    <location>
        <position position="177"/>
    </location>
</feature>
<evidence type="ECO:0000256" key="4">
    <source>
        <dbReference type="ARBA" id="ARBA00022801"/>
    </source>
</evidence>
<protein>
    <submittedName>
        <fullName evidence="10">T9SS C-terminal target domain-containing protein</fullName>
    </submittedName>
</protein>
<dbReference type="AlphaFoldDB" id="A0A3E1Q6G7"/>
<dbReference type="RefSeq" id="WP_117159676.1">
    <property type="nucleotide sequence ID" value="NZ_QVID01000002.1"/>
</dbReference>
<dbReference type="EMBL" id="QVID01000002">
    <property type="protein sequence ID" value="RFN57727.1"/>
    <property type="molecule type" value="Genomic_DNA"/>
</dbReference>
<dbReference type="PANTHER" id="PTHR43806:SF67">
    <property type="entry name" value="EGF-LIKE DOMAIN-CONTAINING PROTEIN"/>
    <property type="match status" value="1"/>
</dbReference>
<dbReference type="PIRSF" id="PIRSF037903">
    <property type="entry name" value="Subtilisin_rel_GFO_2223"/>
    <property type="match status" value="1"/>
</dbReference>
<feature type="signal peptide" evidence="7">
    <location>
        <begin position="1"/>
        <end position="19"/>
    </location>
</feature>
<evidence type="ECO:0000256" key="3">
    <source>
        <dbReference type="ARBA" id="ARBA00022729"/>
    </source>
</evidence>
<dbReference type="GO" id="GO:0004252">
    <property type="term" value="F:serine-type endopeptidase activity"/>
    <property type="evidence" value="ECO:0007669"/>
    <property type="project" value="UniProtKB-UniRule"/>
</dbReference>
<keyword evidence="11" id="KW-1185">Reference proteome</keyword>
<dbReference type="CDD" id="cd07493">
    <property type="entry name" value="Peptidases_S8_9"/>
    <property type="match status" value="1"/>
</dbReference>
<keyword evidence="5 6" id="KW-0720">Serine protease</keyword>
<keyword evidence="2 6" id="KW-0645">Protease</keyword>
<dbReference type="NCBIfam" id="TIGR04183">
    <property type="entry name" value="Por_Secre_tail"/>
    <property type="match status" value="1"/>
</dbReference>